<dbReference type="GO" id="GO:0004386">
    <property type="term" value="F:helicase activity"/>
    <property type="evidence" value="ECO:0007669"/>
    <property type="project" value="UniProtKB-KW"/>
</dbReference>
<evidence type="ECO:0000313" key="1">
    <source>
        <dbReference type="EMBL" id="PJE57513.1"/>
    </source>
</evidence>
<comment type="caution">
    <text evidence="1">The sequence shown here is derived from an EMBL/GenBank/DDBJ whole genome shotgun (WGS) entry which is preliminary data.</text>
</comment>
<dbReference type="InterPro" id="IPR016195">
    <property type="entry name" value="Pol/histidinol_Pase-like"/>
</dbReference>
<dbReference type="PANTHER" id="PTHR40084">
    <property type="entry name" value="PHOSPHOHYDROLASE, PHP FAMILY"/>
    <property type="match status" value="1"/>
</dbReference>
<keyword evidence="1" id="KW-0378">Hydrolase</keyword>
<name>A0A2M8KC92_9BACT</name>
<sequence>MQFICDFHIHSKYSRATAKDTDVENLAKWAKIKGVNVLGTGDFTHPLWLRELKEKLEPAELGLFQLKSKFQNSNYSKSNSNFKFQNNNHNEIKLILTTEISSIYSKKGKTRKIHNIIFAPNFEAVEKINTHLGWIGNLKSDGRPILGLDAKELAKIVLDISGDCLIIPAHAWTPWFSIFGSFSGFNSIEECFEEYTKYIYSIETGLSSDPEMNWQLSALDNITLISNSDAHSPSKIGREANVFEGEKIDYNLIAKAIKRRSTQIEPRQVGDTQINAEKELQLVKTLEFFPEEGKYHWDGHRNCEICLSPEESLKYNNVCPRCGKPLTIGVMNRVHQLADRKLGEKPANAIPFQRLIPLNEIIADVLGVGVGTKGVEGYYKTLIRTFGSEFKILLEIKKEEIAAASLPEIAEGVERVRQGRVSVSPGYDGEFGKISIFGKEEERPKTVGGQETLF</sequence>
<reference evidence="2" key="1">
    <citation type="submission" date="2017-09" db="EMBL/GenBank/DDBJ databases">
        <title>Depth-based differentiation of microbial function through sediment-hosted aquifers and enrichment of novel symbionts in the deep terrestrial subsurface.</title>
        <authorList>
            <person name="Probst A.J."/>
            <person name="Ladd B."/>
            <person name="Jarett J.K."/>
            <person name="Geller-Mcgrath D.E."/>
            <person name="Sieber C.M.K."/>
            <person name="Emerson J.B."/>
            <person name="Anantharaman K."/>
            <person name="Thomas B.C."/>
            <person name="Malmstrom R."/>
            <person name="Stieglmeier M."/>
            <person name="Klingl A."/>
            <person name="Woyke T."/>
            <person name="Ryan C.M."/>
            <person name="Banfield J.F."/>
        </authorList>
    </citation>
    <scope>NUCLEOTIDE SEQUENCE [LARGE SCALE GENOMIC DNA]</scope>
</reference>
<keyword evidence="1" id="KW-0547">Nucleotide-binding</keyword>
<dbReference type="EMBL" id="PFDX01000015">
    <property type="protein sequence ID" value="PJE57513.1"/>
    <property type="molecule type" value="Genomic_DNA"/>
</dbReference>
<evidence type="ECO:0000313" key="2">
    <source>
        <dbReference type="Proteomes" id="UP000231648"/>
    </source>
</evidence>
<dbReference type="Gene3D" id="3.20.20.140">
    <property type="entry name" value="Metal-dependent hydrolases"/>
    <property type="match status" value="1"/>
</dbReference>
<keyword evidence="1" id="KW-0067">ATP-binding</keyword>
<organism evidence="1 2">
    <name type="scientific">Candidatus Portnoybacteria bacterium CG10_big_fil_rev_8_21_14_0_10_38_18</name>
    <dbReference type="NCBI Taxonomy" id="1974813"/>
    <lineage>
        <taxon>Bacteria</taxon>
        <taxon>Candidatus Portnoyibacteriota</taxon>
    </lineage>
</organism>
<proteinExistence type="predicted"/>
<dbReference type="SUPFAM" id="SSF89550">
    <property type="entry name" value="PHP domain-like"/>
    <property type="match status" value="1"/>
</dbReference>
<dbReference type="AlphaFoldDB" id="A0A2M8KC92"/>
<dbReference type="Proteomes" id="UP000231648">
    <property type="component" value="Unassembled WGS sequence"/>
</dbReference>
<dbReference type="CDD" id="cd19067">
    <property type="entry name" value="PfuEndoQ-like"/>
    <property type="match status" value="1"/>
</dbReference>
<accession>A0A2M8KC92</accession>
<dbReference type="PANTHER" id="PTHR40084:SF1">
    <property type="entry name" value="PHOSPHOTRANSFERASE"/>
    <property type="match status" value="1"/>
</dbReference>
<protein>
    <submittedName>
        <fullName evidence="1">DNA helicase UvrD</fullName>
    </submittedName>
</protein>
<keyword evidence="1" id="KW-0347">Helicase</keyword>
<gene>
    <name evidence="1" type="ORF">COU82_01480</name>
</gene>